<sequence length="45" mass="5145">MSLWKKVCLWYGTRSDVRQRGVTSSHKELAVRNDTPARGERPSGQ</sequence>
<reference evidence="2" key="1">
    <citation type="submission" date="2018-10" db="EMBL/GenBank/DDBJ databases">
        <title>Effector identification in a new, highly contiguous assembly of the strawberry crown rot pathogen Phytophthora cactorum.</title>
        <authorList>
            <person name="Armitage A.D."/>
            <person name="Nellist C.F."/>
            <person name="Bates H."/>
            <person name="Vickerstaff R.J."/>
            <person name="Harrison R.J."/>
        </authorList>
    </citation>
    <scope>NUCLEOTIDE SEQUENCE</scope>
    <source>
        <strain evidence="2">4040</strain>
    </source>
</reference>
<dbReference type="EMBL" id="RCMK01000530">
    <property type="protein sequence ID" value="KAG2923708.1"/>
    <property type="molecule type" value="Genomic_DNA"/>
</dbReference>
<evidence type="ECO:0000256" key="1">
    <source>
        <dbReference type="SAM" id="MobiDB-lite"/>
    </source>
</evidence>
<name>A0A8T1CNH7_9STRA</name>
<gene>
    <name evidence="2" type="ORF">PC117_g15654</name>
</gene>
<dbReference type="Proteomes" id="UP000736787">
    <property type="component" value="Unassembled WGS sequence"/>
</dbReference>
<evidence type="ECO:0000313" key="3">
    <source>
        <dbReference type="Proteomes" id="UP000736787"/>
    </source>
</evidence>
<evidence type="ECO:0000313" key="2">
    <source>
        <dbReference type="EMBL" id="KAG2923708.1"/>
    </source>
</evidence>
<accession>A0A8T1CNH7</accession>
<proteinExistence type="predicted"/>
<comment type="caution">
    <text evidence="2">The sequence shown here is derived from an EMBL/GenBank/DDBJ whole genome shotgun (WGS) entry which is preliminary data.</text>
</comment>
<protein>
    <submittedName>
        <fullName evidence="2">Uncharacterized protein</fullName>
    </submittedName>
</protein>
<dbReference type="AlphaFoldDB" id="A0A8T1CNH7"/>
<organism evidence="2 3">
    <name type="scientific">Phytophthora cactorum</name>
    <dbReference type="NCBI Taxonomy" id="29920"/>
    <lineage>
        <taxon>Eukaryota</taxon>
        <taxon>Sar</taxon>
        <taxon>Stramenopiles</taxon>
        <taxon>Oomycota</taxon>
        <taxon>Peronosporomycetes</taxon>
        <taxon>Peronosporales</taxon>
        <taxon>Peronosporaceae</taxon>
        <taxon>Phytophthora</taxon>
    </lineage>
</organism>
<feature type="region of interest" description="Disordered" evidence="1">
    <location>
        <begin position="21"/>
        <end position="45"/>
    </location>
</feature>